<name>A0ABU5CRI8_9BACI</name>
<dbReference type="EMBL" id="JAWDIQ010000001">
    <property type="protein sequence ID" value="MDY0408053.1"/>
    <property type="molecule type" value="Genomic_DNA"/>
</dbReference>
<dbReference type="RefSeq" id="WP_320378816.1">
    <property type="nucleotide sequence ID" value="NZ_JAWDIQ010000001.1"/>
</dbReference>
<dbReference type="PROSITE" id="PS51257">
    <property type="entry name" value="PROKAR_LIPOPROTEIN"/>
    <property type="match status" value="1"/>
</dbReference>
<dbReference type="Proteomes" id="UP001275315">
    <property type="component" value="Unassembled WGS sequence"/>
</dbReference>
<evidence type="ECO:0000313" key="1">
    <source>
        <dbReference type="EMBL" id="MDY0408053.1"/>
    </source>
</evidence>
<comment type="caution">
    <text evidence="1">The sequence shown here is derived from an EMBL/GenBank/DDBJ whole genome shotgun (WGS) entry which is preliminary data.</text>
</comment>
<proteinExistence type="predicted"/>
<evidence type="ECO:0008006" key="3">
    <source>
        <dbReference type="Google" id="ProtNLM"/>
    </source>
</evidence>
<gene>
    <name evidence="1" type="ORF">RWD45_04835</name>
</gene>
<protein>
    <recommendedName>
        <fullName evidence="3">Lipoprotein</fullName>
    </recommendedName>
</protein>
<reference evidence="1 2" key="1">
    <citation type="submission" date="2023-10" db="EMBL/GenBank/DDBJ databases">
        <title>Virgibacillus soli CC-YMP-6 genome.</title>
        <authorList>
            <person name="Miliotis G."/>
            <person name="Sengupta P."/>
            <person name="Hameed A."/>
            <person name="Chuvochina M."/>
            <person name="Mcdonagh F."/>
            <person name="Simpson A.C."/>
            <person name="Singh N.K."/>
            <person name="Rekha P.D."/>
            <person name="Raman K."/>
            <person name="Hugenholtz P."/>
            <person name="Venkateswaran K."/>
        </authorList>
    </citation>
    <scope>NUCLEOTIDE SEQUENCE [LARGE SCALE GENOMIC DNA]</scope>
    <source>
        <strain evidence="1 2">CC-YMP-6</strain>
    </source>
</reference>
<evidence type="ECO:0000313" key="2">
    <source>
        <dbReference type="Proteomes" id="UP001275315"/>
    </source>
</evidence>
<sequence>MKVKKIHFFLIFCLLFILSGCGESVQEQIYNHLEEAVTLEKDLKINKIH</sequence>
<organism evidence="1 2">
    <name type="scientific">Paracerasibacillus soli</name>
    <dbReference type="NCBI Taxonomy" id="480284"/>
    <lineage>
        <taxon>Bacteria</taxon>
        <taxon>Bacillati</taxon>
        <taxon>Bacillota</taxon>
        <taxon>Bacilli</taxon>
        <taxon>Bacillales</taxon>
        <taxon>Bacillaceae</taxon>
        <taxon>Paracerasibacillus</taxon>
    </lineage>
</organism>
<accession>A0ABU5CRI8</accession>
<keyword evidence="2" id="KW-1185">Reference proteome</keyword>